<protein>
    <recommendedName>
        <fullName evidence="4">Lipoprotein</fullName>
    </recommendedName>
</protein>
<evidence type="ECO:0000313" key="3">
    <source>
        <dbReference type="Proteomes" id="UP001165135"/>
    </source>
</evidence>
<dbReference type="PROSITE" id="PS51257">
    <property type="entry name" value="PROKAR_LIPOPROTEIN"/>
    <property type="match status" value="1"/>
</dbReference>
<accession>A0A9W6RCE7</accession>
<dbReference type="AlphaFoldDB" id="A0A9W6RCE7"/>
<name>A0A9W6RCE7_9ACTN</name>
<sequence>MMLRTHATRRIGATLCAGLAVQLAGAGCSGGGQAGHGADDDGSGVSAEVPRLVRPGTGASAGMAFPAKRDHAYSAGLGVFCLDAPGSVRIASVGPIATKGGIAVTGFAIRANPADQGGLQIALEPRSLKALGFDPVRPQTVDGTCGAAGTVLGSSRDDSGQRSVELAVQLVRSGDETGRIDGFLLTYLSMGKSEKIKIPMTVILCEENDRTTRQCNHH</sequence>
<proteinExistence type="predicted"/>
<dbReference type="Proteomes" id="UP001165135">
    <property type="component" value="Unassembled WGS sequence"/>
</dbReference>
<evidence type="ECO:0000313" key="2">
    <source>
        <dbReference type="EMBL" id="GLY72165.1"/>
    </source>
</evidence>
<reference evidence="2" key="1">
    <citation type="submission" date="2023-03" db="EMBL/GenBank/DDBJ databases">
        <title>Actinoallomurus iriomotensis NBRC 103681.</title>
        <authorList>
            <person name="Ichikawa N."/>
            <person name="Sato H."/>
            <person name="Tonouchi N."/>
        </authorList>
    </citation>
    <scope>NUCLEOTIDE SEQUENCE</scope>
    <source>
        <strain evidence="2">NBRC 103681</strain>
    </source>
</reference>
<keyword evidence="1" id="KW-0732">Signal</keyword>
<dbReference type="EMBL" id="BSTJ01000001">
    <property type="protein sequence ID" value="GLY72165.1"/>
    <property type="molecule type" value="Genomic_DNA"/>
</dbReference>
<feature type="chain" id="PRO_5040916250" description="Lipoprotein" evidence="1">
    <location>
        <begin position="27"/>
        <end position="218"/>
    </location>
</feature>
<organism evidence="2 3">
    <name type="scientific">Actinoallomurus iriomotensis</name>
    <dbReference type="NCBI Taxonomy" id="478107"/>
    <lineage>
        <taxon>Bacteria</taxon>
        <taxon>Bacillati</taxon>
        <taxon>Actinomycetota</taxon>
        <taxon>Actinomycetes</taxon>
        <taxon>Streptosporangiales</taxon>
        <taxon>Thermomonosporaceae</taxon>
        <taxon>Actinoallomurus</taxon>
    </lineage>
</organism>
<evidence type="ECO:0000256" key="1">
    <source>
        <dbReference type="SAM" id="SignalP"/>
    </source>
</evidence>
<feature type="signal peptide" evidence="1">
    <location>
        <begin position="1"/>
        <end position="26"/>
    </location>
</feature>
<comment type="caution">
    <text evidence="2">The sequence shown here is derived from an EMBL/GenBank/DDBJ whole genome shotgun (WGS) entry which is preliminary data.</text>
</comment>
<evidence type="ECO:0008006" key="4">
    <source>
        <dbReference type="Google" id="ProtNLM"/>
    </source>
</evidence>
<gene>
    <name evidence="2" type="ORF">Airi01_004320</name>
</gene>